<dbReference type="OrthoDB" id="9775557at2"/>
<gene>
    <name evidence="2" type="ORF">C5Y93_11600</name>
</gene>
<dbReference type="InterPro" id="IPR000073">
    <property type="entry name" value="AB_hydrolase_1"/>
</dbReference>
<proteinExistence type="predicted"/>
<dbReference type="InterPro" id="IPR029058">
    <property type="entry name" value="AB_hydrolase_fold"/>
</dbReference>
<accession>A0A2S8GN98</accession>
<dbReference type="PANTHER" id="PTHR43689:SF8">
    <property type="entry name" value="ALPHA_BETA-HYDROLASES SUPERFAMILY PROTEIN"/>
    <property type="match status" value="1"/>
</dbReference>
<dbReference type="AlphaFoldDB" id="A0A2S8GN98"/>
<dbReference type="GO" id="GO:0016787">
    <property type="term" value="F:hydrolase activity"/>
    <property type="evidence" value="ECO:0007669"/>
    <property type="project" value="UniProtKB-KW"/>
</dbReference>
<dbReference type="PANTHER" id="PTHR43689">
    <property type="entry name" value="HYDROLASE"/>
    <property type="match status" value="1"/>
</dbReference>
<dbReference type="Pfam" id="PF00561">
    <property type="entry name" value="Abhydrolase_1"/>
    <property type="match status" value="1"/>
</dbReference>
<reference evidence="2 3" key="1">
    <citation type="submission" date="2018-02" db="EMBL/GenBank/DDBJ databases">
        <title>Comparative genomes isolates from brazilian mangrove.</title>
        <authorList>
            <person name="Araujo J.E."/>
            <person name="Taketani R.G."/>
            <person name="Silva M.C.P."/>
            <person name="Loureco M.V."/>
            <person name="Andreote F.D."/>
        </authorList>
    </citation>
    <scope>NUCLEOTIDE SEQUENCE [LARGE SCALE GENOMIC DNA]</scope>
    <source>
        <strain evidence="2 3">Nap-Phe MGV</strain>
    </source>
</reference>
<dbReference type="EMBL" id="PUHZ01000012">
    <property type="protein sequence ID" value="PQO45892.1"/>
    <property type="molecule type" value="Genomic_DNA"/>
</dbReference>
<evidence type="ECO:0000259" key="1">
    <source>
        <dbReference type="Pfam" id="PF00561"/>
    </source>
</evidence>
<dbReference type="Gene3D" id="3.40.50.1820">
    <property type="entry name" value="alpha/beta hydrolase"/>
    <property type="match status" value="1"/>
</dbReference>
<sequence length="293" mass="33564">MLAPADWRKLYPFASQTLDLDGQQYHYVDEGEGKPILFVHGNPTWSFYWRNLITAFRGTHRTLAVDHIGCGLSDKPQNYEYTLEQHIENLTRFLERLELKNVTLAVHDWGGAIGLGAAVRQPERFERLILFNTGAFPPPYVPYRIAACRFPVLGNAAMRGLNLFARAAVTMATEKPERMTPEVKAGLLAPYDNWANRVAIARFVQDIPLSTKHPTYATLKHIEQHLPDLENKPIQMIWGAKDWCFTTECLQRFQTYWPQAESHVFADCGHYVVEDAHERIVPLVESFLQRTAV</sequence>
<name>A0A2S8GN98_9BACT</name>
<dbReference type="PRINTS" id="PR00111">
    <property type="entry name" value="ABHYDROLASE"/>
</dbReference>
<comment type="caution">
    <text evidence="2">The sequence shown here is derived from an EMBL/GenBank/DDBJ whole genome shotgun (WGS) entry which is preliminary data.</text>
</comment>
<feature type="domain" description="AB hydrolase-1" evidence="1">
    <location>
        <begin position="34"/>
        <end position="275"/>
    </location>
</feature>
<dbReference type="SUPFAM" id="SSF53474">
    <property type="entry name" value="alpha/beta-Hydrolases"/>
    <property type="match status" value="1"/>
</dbReference>
<organism evidence="2 3">
    <name type="scientific">Blastopirellula marina</name>
    <dbReference type="NCBI Taxonomy" id="124"/>
    <lineage>
        <taxon>Bacteria</taxon>
        <taxon>Pseudomonadati</taxon>
        <taxon>Planctomycetota</taxon>
        <taxon>Planctomycetia</taxon>
        <taxon>Pirellulales</taxon>
        <taxon>Pirellulaceae</taxon>
        <taxon>Blastopirellula</taxon>
    </lineage>
</organism>
<evidence type="ECO:0000313" key="2">
    <source>
        <dbReference type="EMBL" id="PQO45892.1"/>
    </source>
</evidence>
<dbReference type="Proteomes" id="UP000237819">
    <property type="component" value="Unassembled WGS sequence"/>
</dbReference>
<evidence type="ECO:0000313" key="3">
    <source>
        <dbReference type="Proteomes" id="UP000237819"/>
    </source>
</evidence>
<keyword evidence="2" id="KW-0378">Hydrolase</keyword>
<protein>
    <submittedName>
        <fullName evidence="2">Alpha/beta hydrolase</fullName>
    </submittedName>
</protein>